<dbReference type="Gramene" id="AET4Gv20424500.2">
    <property type="protein sequence ID" value="AET4Gv20424500.2"/>
    <property type="gene ID" value="AET4Gv20424500"/>
</dbReference>
<reference evidence="2" key="2">
    <citation type="journal article" date="2017" name="Nat. Plants">
        <title>The Aegilops tauschii genome reveals multiple impacts of transposons.</title>
        <authorList>
            <person name="Zhao G."/>
            <person name="Zou C."/>
            <person name="Li K."/>
            <person name="Wang K."/>
            <person name="Li T."/>
            <person name="Gao L."/>
            <person name="Zhang X."/>
            <person name="Wang H."/>
            <person name="Yang Z."/>
            <person name="Liu X."/>
            <person name="Jiang W."/>
            <person name="Mao L."/>
            <person name="Kong X."/>
            <person name="Jiao Y."/>
            <person name="Jia J."/>
        </authorList>
    </citation>
    <scope>NUCLEOTIDE SEQUENCE [LARGE SCALE GENOMIC DNA]</scope>
    <source>
        <strain evidence="2">cv. AL8/78</strain>
    </source>
</reference>
<sequence>MPEDNASCLLCAKDAFFFVDTTASTCTTAEQDGGWYSGAEEESASSSAAAFVAELIGGEADYSPLSDYSDRLRRPRCSGRLHCMDSQGDMHKSLDSSTSFSDWNMDGACLCV</sequence>
<protein>
    <submittedName>
        <fullName evidence="1">Uncharacterized protein</fullName>
    </submittedName>
</protein>
<dbReference type="AlphaFoldDB" id="A0A453I349"/>
<dbReference type="EnsemblPlants" id="AET4Gv20424500.2">
    <property type="protein sequence ID" value="AET4Gv20424500.2"/>
    <property type="gene ID" value="AET4Gv20424500"/>
</dbReference>
<name>A0A453I349_AEGTS</name>
<reference evidence="1" key="5">
    <citation type="journal article" date="2021" name="G3 (Bethesda)">
        <title>Aegilops tauschii genome assembly Aet v5.0 features greater sequence contiguity and improved annotation.</title>
        <authorList>
            <person name="Wang L."/>
            <person name="Zhu T."/>
            <person name="Rodriguez J.C."/>
            <person name="Deal K.R."/>
            <person name="Dubcovsky J."/>
            <person name="McGuire P.E."/>
            <person name="Lux T."/>
            <person name="Spannagl M."/>
            <person name="Mayer K.F.X."/>
            <person name="Baldrich P."/>
            <person name="Meyers B.C."/>
            <person name="Huo N."/>
            <person name="Gu Y.Q."/>
            <person name="Zhou H."/>
            <person name="Devos K.M."/>
            <person name="Bennetzen J.L."/>
            <person name="Unver T."/>
            <person name="Budak H."/>
            <person name="Gulick P.J."/>
            <person name="Galiba G."/>
            <person name="Kalapos B."/>
            <person name="Nelson D.R."/>
            <person name="Li P."/>
            <person name="You F.M."/>
            <person name="Luo M.C."/>
            <person name="Dvorak J."/>
        </authorList>
    </citation>
    <scope>NUCLEOTIDE SEQUENCE [LARGE SCALE GENOMIC DNA]</scope>
    <source>
        <strain evidence="1">cv. AL8/78</strain>
    </source>
</reference>
<reference evidence="1" key="3">
    <citation type="journal article" date="2017" name="Nature">
        <title>Genome sequence of the progenitor of the wheat D genome Aegilops tauschii.</title>
        <authorList>
            <person name="Luo M.C."/>
            <person name="Gu Y.Q."/>
            <person name="Puiu D."/>
            <person name="Wang H."/>
            <person name="Twardziok S.O."/>
            <person name="Deal K.R."/>
            <person name="Huo N."/>
            <person name="Zhu T."/>
            <person name="Wang L."/>
            <person name="Wang Y."/>
            <person name="McGuire P.E."/>
            <person name="Liu S."/>
            <person name="Long H."/>
            <person name="Ramasamy R.K."/>
            <person name="Rodriguez J.C."/>
            <person name="Van S.L."/>
            <person name="Yuan L."/>
            <person name="Wang Z."/>
            <person name="Xia Z."/>
            <person name="Xiao L."/>
            <person name="Anderson O.D."/>
            <person name="Ouyang S."/>
            <person name="Liang Y."/>
            <person name="Zimin A.V."/>
            <person name="Pertea G."/>
            <person name="Qi P."/>
            <person name="Bennetzen J.L."/>
            <person name="Dai X."/>
            <person name="Dawson M.W."/>
            <person name="Muller H.G."/>
            <person name="Kugler K."/>
            <person name="Rivarola-Duarte L."/>
            <person name="Spannagl M."/>
            <person name="Mayer K.F.X."/>
            <person name="Lu F.H."/>
            <person name="Bevan M.W."/>
            <person name="Leroy P."/>
            <person name="Li P."/>
            <person name="You F.M."/>
            <person name="Sun Q."/>
            <person name="Liu Z."/>
            <person name="Lyons E."/>
            <person name="Wicker T."/>
            <person name="Salzberg S.L."/>
            <person name="Devos K.M."/>
            <person name="Dvorak J."/>
        </authorList>
    </citation>
    <scope>NUCLEOTIDE SEQUENCE [LARGE SCALE GENOMIC DNA]</scope>
    <source>
        <strain evidence="1">cv. AL8/78</strain>
    </source>
</reference>
<proteinExistence type="predicted"/>
<organism evidence="1 2">
    <name type="scientific">Aegilops tauschii subsp. strangulata</name>
    <name type="common">Goatgrass</name>
    <dbReference type="NCBI Taxonomy" id="200361"/>
    <lineage>
        <taxon>Eukaryota</taxon>
        <taxon>Viridiplantae</taxon>
        <taxon>Streptophyta</taxon>
        <taxon>Embryophyta</taxon>
        <taxon>Tracheophyta</taxon>
        <taxon>Spermatophyta</taxon>
        <taxon>Magnoliopsida</taxon>
        <taxon>Liliopsida</taxon>
        <taxon>Poales</taxon>
        <taxon>Poaceae</taxon>
        <taxon>BOP clade</taxon>
        <taxon>Pooideae</taxon>
        <taxon>Triticodae</taxon>
        <taxon>Triticeae</taxon>
        <taxon>Triticinae</taxon>
        <taxon>Aegilops</taxon>
    </lineage>
</organism>
<dbReference type="Proteomes" id="UP000015105">
    <property type="component" value="Chromosome 4D"/>
</dbReference>
<accession>A0A453I349</accession>
<dbReference type="STRING" id="200361.A0A453I349"/>
<dbReference type="EnsemblPlants" id="AET4Gv20424500.1">
    <property type="protein sequence ID" value="AET4Gv20424500.1"/>
    <property type="gene ID" value="AET4Gv20424500"/>
</dbReference>
<reference evidence="1" key="4">
    <citation type="submission" date="2019-03" db="UniProtKB">
        <authorList>
            <consortium name="EnsemblPlants"/>
        </authorList>
    </citation>
    <scope>IDENTIFICATION</scope>
</reference>
<keyword evidence="2" id="KW-1185">Reference proteome</keyword>
<dbReference type="Gramene" id="AET4Gv20424500.1">
    <property type="protein sequence ID" value="AET4Gv20424500.1"/>
    <property type="gene ID" value="AET4Gv20424500"/>
</dbReference>
<reference evidence="2" key="1">
    <citation type="journal article" date="2014" name="Science">
        <title>Ancient hybridizations among the ancestral genomes of bread wheat.</title>
        <authorList>
            <consortium name="International Wheat Genome Sequencing Consortium,"/>
            <person name="Marcussen T."/>
            <person name="Sandve S.R."/>
            <person name="Heier L."/>
            <person name="Spannagl M."/>
            <person name="Pfeifer M."/>
            <person name="Jakobsen K.S."/>
            <person name="Wulff B.B."/>
            <person name="Steuernagel B."/>
            <person name="Mayer K.F."/>
            <person name="Olsen O.A."/>
        </authorList>
    </citation>
    <scope>NUCLEOTIDE SEQUENCE [LARGE SCALE GENOMIC DNA]</scope>
    <source>
        <strain evidence="2">cv. AL8/78</strain>
    </source>
</reference>
<evidence type="ECO:0000313" key="2">
    <source>
        <dbReference type="Proteomes" id="UP000015105"/>
    </source>
</evidence>
<evidence type="ECO:0000313" key="1">
    <source>
        <dbReference type="EnsemblPlants" id="AET4Gv20424500.2"/>
    </source>
</evidence>